<feature type="domain" description="PAS" evidence="7">
    <location>
        <begin position="29"/>
        <end position="59"/>
    </location>
</feature>
<dbReference type="Gene3D" id="3.40.50.2300">
    <property type="match status" value="3"/>
</dbReference>
<evidence type="ECO:0000256" key="3">
    <source>
        <dbReference type="ARBA" id="ARBA00022553"/>
    </source>
</evidence>
<dbReference type="PRINTS" id="PR00344">
    <property type="entry name" value="BCTRLSENSOR"/>
</dbReference>
<evidence type="ECO:0000256" key="1">
    <source>
        <dbReference type="ARBA" id="ARBA00000085"/>
    </source>
</evidence>
<dbReference type="InterPro" id="IPR011006">
    <property type="entry name" value="CheY-like_superfamily"/>
</dbReference>
<dbReference type="InterPro" id="IPR036641">
    <property type="entry name" value="HPT_dom_sf"/>
</dbReference>
<dbReference type="CDD" id="cd00130">
    <property type="entry name" value="PAS"/>
    <property type="match status" value="2"/>
</dbReference>
<dbReference type="NCBIfam" id="TIGR00229">
    <property type="entry name" value="sensory_box"/>
    <property type="match status" value="2"/>
</dbReference>
<feature type="domain" description="Response regulatory" evidence="6">
    <location>
        <begin position="1311"/>
        <end position="1429"/>
    </location>
</feature>
<keyword evidence="3 4" id="KW-0597">Phosphoprotein</keyword>
<evidence type="ECO:0000259" key="8">
    <source>
        <dbReference type="PROSITE" id="PS50113"/>
    </source>
</evidence>
<feature type="domain" description="Histidine kinase" evidence="5">
    <location>
        <begin position="535"/>
        <end position="756"/>
    </location>
</feature>
<dbReference type="InterPro" id="IPR000700">
    <property type="entry name" value="PAS-assoc_C"/>
</dbReference>
<comment type="caution">
    <text evidence="9">The sequence shown here is derived from an EMBL/GenBank/DDBJ whole genome shotgun (WGS) entry which is preliminary data.</text>
</comment>
<dbReference type="PROSITE" id="PS50113">
    <property type="entry name" value="PAC"/>
    <property type="match status" value="3"/>
</dbReference>
<reference evidence="9 10" key="1">
    <citation type="submission" date="2022-10" db="EMBL/GenBank/DDBJ databases">
        <title>Paucibacter sp. hw1 Genome sequencing.</title>
        <authorList>
            <person name="Park S."/>
        </authorList>
    </citation>
    <scope>NUCLEOTIDE SEQUENCE [LARGE SCALE GENOMIC DNA]</scope>
    <source>
        <strain evidence="10">hw1</strain>
    </source>
</reference>
<organism evidence="9 10">
    <name type="scientific">Roseateles albus</name>
    <dbReference type="NCBI Taxonomy" id="2987525"/>
    <lineage>
        <taxon>Bacteria</taxon>
        <taxon>Pseudomonadati</taxon>
        <taxon>Pseudomonadota</taxon>
        <taxon>Betaproteobacteria</taxon>
        <taxon>Burkholderiales</taxon>
        <taxon>Sphaerotilaceae</taxon>
        <taxon>Roseateles</taxon>
    </lineage>
</organism>
<comment type="catalytic activity">
    <reaction evidence="1">
        <text>ATP + protein L-histidine = ADP + protein N-phospho-L-histidine.</text>
        <dbReference type="EC" id="2.7.13.3"/>
    </reaction>
</comment>
<dbReference type="SUPFAM" id="SSF55874">
    <property type="entry name" value="ATPase domain of HSP90 chaperone/DNA topoisomerase II/histidine kinase"/>
    <property type="match status" value="1"/>
</dbReference>
<keyword evidence="10" id="KW-1185">Reference proteome</keyword>
<feature type="modified residue" description="4-aspartylphosphate" evidence="4">
    <location>
        <position position="1362"/>
    </location>
</feature>
<evidence type="ECO:0000259" key="5">
    <source>
        <dbReference type="PROSITE" id="PS50109"/>
    </source>
</evidence>
<dbReference type="CDD" id="cd16922">
    <property type="entry name" value="HATPase_EvgS-ArcB-TorS-like"/>
    <property type="match status" value="1"/>
</dbReference>
<feature type="domain" description="PAC" evidence="8">
    <location>
        <begin position="345"/>
        <end position="396"/>
    </location>
</feature>
<dbReference type="SUPFAM" id="SSF52172">
    <property type="entry name" value="CheY-like"/>
    <property type="match status" value="3"/>
</dbReference>
<feature type="modified residue" description="4-aspartylphosphate" evidence="4">
    <location>
        <position position="1021"/>
    </location>
</feature>
<dbReference type="Gene3D" id="3.30.450.20">
    <property type="entry name" value="PAS domain"/>
    <property type="match status" value="3"/>
</dbReference>
<name>A0ABT5KGT5_9BURK</name>
<dbReference type="PANTHER" id="PTHR45339">
    <property type="entry name" value="HYBRID SIGNAL TRANSDUCTION HISTIDINE KINASE J"/>
    <property type="match status" value="1"/>
</dbReference>
<protein>
    <recommendedName>
        <fullName evidence="2">histidine kinase</fullName>
        <ecNumber evidence="2">2.7.13.3</ecNumber>
    </recommendedName>
</protein>
<dbReference type="PROSITE" id="PS50110">
    <property type="entry name" value="RESPONSE_REGULATORY"/>
    <property type="match status" value="3"/>
</dbReference>
<sequence length="1433" mass="153661">MTTPELHWFDEAPDGRDELFAALNQHSIVSIADASGRIIMANEQFCRISGYSQAELLGQDHRIVNSGHQPPGFWAEVWRQIAAGTAWRGEICNRNKNGGLYWVDTLISPVMGPEGKVQRYISIRTDVTAAAMAARELGRERLALRNIIDGTHAGTWEWNVETGETKFNHRWAEIVGYSLEELGATTIETWSSFNHPDDITRSAVLLGKHFDDQTPAYEFEGRMRHKNGSWIWAQSRGKLFSRSEDGRPRWMAGTLIDITARKLAEAELHDSRTFLDRTARISGMGGWALDLLTQEVQWSDQTCLIHEVEPGYRPSYADSQRPFSQASRLLLDQALKAGIANGAGFDLELPFTTFKGRATWVRAVGEVEFNDHGPSRLVGTLQDISVRRRIDAELIRSTELLRGSIEALDGSFVLFDPDDKMVLCNQSFVQLFDYAPGLIVPGVSFETMMRVGAESGKFPDALGRVEEWVAERVALHRTGNSSLVQRLADGRSVRNVERRMADGHIVGLRLDVTELVSATEAAQEASQYKSNFVANMSHEIRTPMNAILGMLTLLRRTDLTPRQADYAAKTEGAARSLLGLLNEILDFSKVEAGKMSLDVQAFSMEQLLADLAVILSANLGDKPVELLFDIDSELPDQLLGDAMRLQQVLINLCGNAIKFTAAGEVVLAATLLSRDANSVTLDIAVRDSGIGIAPENHARIFSGFSQAEASTSRRFGGTGLGVAISQRLVALMGGELRLQSSLGQGSCFSFSLTLPLAAALPDAVQSSAAALPDALPNPAAALPDAASNLVEPGPGAEAALLDLQTPSSQPILIIEENAGARAVLARMLTGMQWAHIVAANLEQGLTVLGELQAGARKCRAVLLDWRSGAAASEQAGWSALQRLREISSHQQQALPIAALVTALDQELMSKHSAQEQAGIDLVLLKPLTAATLRRALLAHEHSLAHLTPGAAPQLDKARLATDPQALGGMRLLVVDDNLNNQQLAKELLEDAGARVDVAGDGQQAVDMLRADPQAYRVVLMDMLMPVMDGVTACLIIRNDLGLTDLPIVAMTANALASDRRDCLAAGMNEHIAKPFDVDKLLAMLLQLDAGRLAKQAGRVIAPPAQAKAAAAASLAPTQAPAPSQSVPSAPTAAPAERVFPTLAVPADLRATAAAQGFDVQSAMDRMMGKVGLFQRMAASLAASAVQLPEQLRALLQAEDYAAATIAVHSFKGLVATLGGDALAKLAAAGEAQLKQNLAPDEAWLAEFATQSAAGAAALEALSAALQGLKPTAPAPKSSVVAPPAATPVPAPIAPSVAVDTAAPRRRLAAMRLLLVEDNLNNQQIALELLEDEGARVQVANDGQEALEKLAAGRDSFDLVLMDLQMPVMDGFTATHHIRADLGLTALPIIALTANALDSDRAACLAAGMNEHMGKPFDINRLVELLLKLRRPKD</sequence>
<dbReference type="Gene3D" id="3.30.565.10">
    <property type="entry name" value="Histidine kinase-like ATPase, C-terminal domain"/>
    <property type="match status" value="1"/>
</dbReference>
<dbReference type="SMART" id="SM00388">
    <property type="entry name" value="HisKA"/>
    <property type="match status" value="1"/>
</dbReference>
<dbReference type="EMBL" id="JAQQXT010000010">
    <property type="protein sequence ID" value="MDC8773141.1"/>
    <property type="molecule type" value="Genomic_DNA"/>
</dbReference>
<dbReference type="InterPro" id="IPR036097">
    <property type="entry name" value="HisK_dim/P_sf"/>
</dbReference>
<evidence type="ECO:0000313" key="9">
    <source>
        <dbReference type="EMBL" id="MDC8773141.1"/>
    </source>
</evidence>
<dbReference type="SUPFAM" id="SSF55785">
    <property type="entry name" value="PYP-like sensor domain (PAS domain)"/>
    <property type="match status" value="4"/>
</dbReference>
<feature type="domain" description="PAC" evidence="8">
    <location>
        <begin position="87"/>
        <end position="139"/>
    </location>
</feature>
<dbReference type="InterPro" id="IPR035965">
    <property type="entry name" value="PAS-like_dom_sf"/>
</dbReference>
<dbReference type="Pfam" id="PF12860">
    <property type="entry name" value="PAS_7"/>
    <property type="match status" value="1"/>
</dbReference>
<dbReference type="InterPro" id="IPR001789">
    <property type="entry name" value="Sig_transdc_resp-reg_receiver"/>
</dbReference>
<evidence type="ECO:0000256" key="4">
    <source>
        <dbReference type="PROSITE-ProRule" id="PRU00169"/>
    </source>
</evidence>
<feature type="domain" description="PAC" evidence="8">
    <location>
        <begin position="217"/>
        <end position="270"/>
    </location>
</feature>
<dbReference type="Gene3D" id="1.20.120.160">
    <property type="entry name" value="HPT domain"/>
    <property type="match status" value="1"/>
</dbReference>
<dbReference type="Pfam" id="PF00072">
    <property type="entry name" value="Response_reg"/>
    <property type="match status" value="2"/>
</dbReference>
<gene>
    <name evidence="9" type="ORF">PRZ03_16255</name>
</gene>
<proteinExistence type="predicted"/>
<feature type="domain" description="Response regulatory" evidence="6">
    <location>
        <begin position="810"/>
        <end position="940"/>
    </location>
</feature>
<feature type="modified residue" description="4-aspartylphosphate" evidence="4">
    <location>
        <position position="864"/>
    </location>
</feature>
<evidence type="ECO:0000313" key="10">
    <source>
        <dbReference type="Proteomes" id="UP001221189"/>
    </source>
</evidence>
<dbReference type="SMART" id="SM00086">
    <property type="entry name" value="PAC"/>
    <property type="match status" value="3"/>
</dbReference>
<dbReference type="PANTHER" id="PTHR45339:SF5">
    <property type="entry name" value="HISTIDINE KINASE"/>
    <property type="match status" value="1"/>
</dbReference>
<dbReference type="SMART" id="SM00387">
    <property type="entry name" value="HATPase_c"/>
    <property type="match status" value="1"/>
</dbReference>
<dbReference type="InterPro" id="IPR003661">
    <property type="entry name" value="HisK_dim/P_dom"/>
</dbReference>
<dbReference type="Pfam" id="PF02518">
    <property type="entry name" value="HATPase_c"/>
    <property type="match status" value="1"/>
</dbReference>
<dbReference type="Pfam" id="PF00512">
    <property type="entry name" value="HisKA"/>
    <property type="match status" value="1"/>
</dbReference>
<dbReference type="EC" id="2.7.13.3" evidence="2"/>
<dbReference type="Gene3D" id="1.10.287.130">
    <property type="match status" value="1"/>
</dbReference>
<dbReference type="Pfam" id="PF08447">
    <property type="entry name" value="PAS_3"/>
    <property type="match status" value="1"/>
</dbReference>
<dbReference type="InterPro" id="IPR001610">
    <property type="entry name" value="PAC"/>
</dbReference>
<dbReference type="Pfam" id="PF13426">
    <property type="entry name" value="PAS_9"/>
    <property type="match status" value="1"/>
</dbReference>
<feature type="domain" description="Response regulatory" evidence="6">
    <location>
        <begin position="970"/>
        <end position="1088"/>
    </location>
</feature>
<dbReference type="PROSITE" id="PS50112">
    <property type="entry name" value="PAS"/>
    <property type="match status" value="1"/>
</dbReference>
<evidence type="ECO:0000259" key="7">
    <source>
        <dbReference type="PROSITE" id="PS50112"/>
    </source>
</evidence>
<evidence type="ECO:0000256" key="2">
    <source>
        <dbReference type="ARBA" id="ARBA00012438"/>
    </source>
</evidence>
<dbReference type="SUPFAM" id="SSF47226">
    <property type="entry name" value="Histidine-containing phosphotransfer domain, HPT domain"/>
    <property type="match status" value="1"/>
</dbReference>
<dbReference type="InterPro" id="IPR004358">
    <property type="entry name" value="Sig_transdc_His_kin-like_C"/>
</dbReference>
<evidence type="ECO:0000259" key="6">
    <source>
        <dbReference type="PROSITE" id="PS50110"/>
    </source>
</evidence>
<dbReference type="Proteomes" id="UP001221189">
    <property type="component" value="Unassembled WGS sequence"/>
</dbReference>
<dbReference type="PROSITE" id="PS50109">
    <property type="entry name" value="HIS_KIN"/>
    <property type="match status" value="1"/>
</dbReference>
<dbReference type="SMART" id="SM00091">
    <property type="entry name" value="PAS"/>
    <property type="match status" value="3"/>
</dbReference>
<dbReference type="SUPFAM" id="SSF47384">
    <property type="entry name" value="Homodimeric domain of signal transducing histidine kinase"/>
    <property type="match status" value="1"/>
</dbReference>
<dbReference type="RefSeq" id="WP_273601318.1">
    <property type="nucleotide sequence ID" value="NZ_JAQQXT010000010.1"/>
</dbReference>
<dbReference type="InterPro" id="IPR036890">
    <property type="entry name" value="HATPase_C_sf"/>
</dbReference>
<dbReference type="CDD" id="cd17546">
    <property type="entry name" value="REC_hyHK_CKI1_RcsC-like"/>
    <property type="match status" value="2"/>
</dbReference>
<dbReference type="SMART" id="SM00448">
    <property type="entry name" value="REC"/>
    <property type="match status" value="3"/>
</dbReference>
<dbReference type="CDD" id="cd00082">
    <property type="entry name" value="HisKA"/>
    <property type="match status" value="1"/>
</dbReference>
<accession>A0ABT5KGT5</accession>
<dbReference type="InterPro" id="IPR013655">
    <property type="entry name" value="PAS_fold_3"/>
</dbReference>
<dbReference type="InterPro" id="IPR005467">
    <property type="entry name" value="His_kinase_dom"/>
</dbReference>
<dbReference type="InterPro" id="IPR003594">
    <property type="entry name" value="HATPase_dom"/>
</dbReference>
<dbReference type="InterPro" id="IPR000014">
    <property type="entry name" value="PAS"/>
</dbReference>